<reference evidence="3 4" key="1">
    <citation type="journal article" date="2021" name="ISME Commun">
        <title>Automated analysis of genomic sequences facilitates high-throughput and comprehensive description of bacteria.</title>
        <authorList>
            <person name="Hitch T.C.A."/>
        </authorList>
    </citation>
    <scope>NUCLEOTIDE SEQUENCE [LARGE SCALE GENOMIC DNA]</scope>
    <source>
        <strain evidence="3 4">Sanger_18</strain>
    </source>
</reference>
<organism evidence="3 4">
    <name type="scientific">Suilimivivens aceti</name>
    <dbReference type="NCBI Taxonomy" id="2981774"/>
    <lineage>
        <taxon>Bacteria</taxon>
        <taxon>Bacillati</taxon>
        <taxon>Bacillota</taxon>
        <taxon>Clostridia</taxon>
        <taxon>Lachnospirales</taxon>
        <taxon>Lachnospiraceae</taxon>
        <taxon>Suilimivivens</taxon>
    </lineage>
</organism>
<dbReference type="RefSeq" id="WP_262573560.1">
    <property type="nucleotide sequence ID" value="NZ_JAOQKJ010000003.1"/>
</dbReference>
<evidence type="ECO:0000313" key="3">
    <source>
        <dbReference type="EMBL" id="MCU6743698.1"/>
    </source>
</evidence>
<protein>
    <submittedName>
        <fullName evidence="3">Uncharacterized protein</fullName>
    </submittedName>
</protein>
<dbReference type="Proteomes" id="UP001652432">
    <property type="component" value="Unassembled WGS sequence"/>
</dbReference>
<proteinExistence type="predicted"/>
<evidence type="ECO:0000313" key="4">
    <source>
        <dbReference type="Proteomes" id="UP001652432"/>
    </source>
</evidence>
<evidence type="ECO:0000256" key="1">
    <source>
        <dbReference type="SAM" id="MobiDB-lite"/>
    </source>
</evidence>
<dbReference type="EMBL" id="JAOQKJ010000003">
    <property type="protein sequence ID" value="MCU6743698.1"/>
    <property type="molecule type" value="Genomic_DNA"/>
</dbReference>
<feature type="transmembrane region" description="Helical" evidence="2">
    <location>
        <begin position="7"/>
        <end position="33"/>
    </location>
</feature>
<accession>A0ABT2T0C5</accession>
<comment type="caution">
    <text evidence="3">The sequence shown here is derived from an EMBL/GenBank/DDBJ whole genome shotgun (WGS) entry which is preliminary data.</text>
</comment>
<sequence length="346" mass="37321">MGDKGKAVAVMAGLVAVSGVVFAGVILGAITMWSHNRQIQEAGKQPDAVVTAEALDVGDGSIEGNSAVQTENKSEKDGQSADTGSSENGGENKAGNKSGPVSIEPQLLLDQSGVTITAQKYVTDDFWGDGIQILIENHSGRNVTVGCTALIVNDYMISDLFAVTVADGKKDQSTVYFLSGELKAAGIEMIGKIEIYFHIYDSDSWDNIYDSECVTIKTSAYDYMDSTPNDMGQELYNAGGIRIVGKEVDENSFWGTAVLLYIENNSGRNIGVSCKDLSVNDYMMTPLLASTIYSGRKSIDDITIFSSDLEENGITRVEWIDFSLHIYDSNTYGTIVDTSPIRINTQ</sequence>
<feature type="compositionally biased region" description="Polar residues" evidence="1">
    <location>
        <begin position="80"/>
        <end position="89"/>
    </location>
</feature>
<keyword evidence="2" id="KW-1133">Transmembrane helix</keyword>
<name>A0ABT2T0C5_9FIRM</name>
<evidence type="ECO:0000256" key="2">
    <source>
        <dbReference type="SAM" id="Phobius"/>
    </source>
</evidence>
<keyword evidence="2" id="KW-0812">Transmembrane</keyword>
<feature type="region of interest" description="Disordered" evidence="1">
    <location>
        <begin position="60"/>
        <end position="102"/>
    </location>
</feature>
<gene>
    <name evidence="3" type="ORF">OCV77_04135</name>
</gene>
<keyword evidence="4" id="KW-1185">Reference proteome</keyword>
<keyword evidence="2" id="KW-0472">Membrane</keyword>